<keyword evidence="2" id="KW-1185">Reference proteome</keyword>
<accession>A0ABU0DLD0</accession>
<protein>
    <submittedName>
        <fullName evidence="1">Uncharacterized protein</fullName>
    </submittedName>
</protein>
<sequence length="49" mass="5263">MPPSLPEPEKTPATDERRRDALRRLGRGAAYALPATLAVMTMGRAVALS</sequence>
<dbReference type="Proteomes" id="UP001238467">
    <property type="component" value="Unassembled WGS sequence"/>
</dbReference>
<proteinExistence type="predicted"/>
<comment type="caution">
    <text evidence="1">The sequence shown here is derived from an EMBL/GenBank/DDBJ whole genome shotgun (WGS) entry which is preliminary data.</text>
</comment>
<name>A0ABU0DLD0_9HYPH</name>
<reference evidence="1 2" key="1">
    <citation type="submission" date="2023-07" db="EMBL/GenBank/DDBJ databases">
        <title>Genomic Encyclopedia of Type Strains, Phase IV (KMG-IV): sequencing the most valuable type-strain genomes for metagenomic binning, comparative biology and taxonomic classification.</title>
        <authorList>
            <person name="Goeker M."/>
        </authorList>
    </citation>
    <scope>NUCLEOTIDE SEQUENCE [LARGE SCALE GENOMIC DNA]</scope>
    <source>
        <strain evidence="1 2">DSM 1277</strain>
    </source>
</reference>
<evidence type="ECO:0000313" key="1">
    <source>
        <dbReference type="EMBL" id="MDQ0349164.1"/>
    </source>
</evidence>
<dbReference type="EMBL" id="JAUSUH010000009">
    <property type="protein sequence ID" value="MDQ0349164.1"/>
    <property type="molecule type" value="Genomic_DNA"/>
</dbReference>
<evidence type="ECO:0000313" key="2">
    <source>
        <dbReference type="Proteomes" id="UP001238467"/>
    </source>
</evidence>
<dbReference type="RefSeq" id="WP_307062631.1">
    <property type="nucleotide sequence ID" value="NZ_JAUSUH010000009.1"/>
</dbReference>
<gene>
    <name evidence="1" type="ORF">J2S76_003608</name>
</gene>
<organism evidence="1 2">
    <name type="scientific">Ancylobacter vacuolatus</name>
    <dbReference type="NCBI Taxonomy" id="223389"/>
    <lineage>
        <taxon>Bacteria</taxon>
        <taxon>Pseudomonadati</taxon>
        <taxon>Pseudomonadota</taxon>
        <taxon>Alphaproteobacteria</taxon>
        <taxon>Hyphomicrobiales</taxon>
        <taxon>Xanthobacteraceae</taxon>
        <taxon>Ancylobacter</taxon>
    </lineage>
</organism>